<dbReference type="AlphaFoldDB" id="A0A1H8P345"/>
<name>A0A1H8P345_9FIRM</name>
<dbReference type="OrthoDB" id="1683501at2"/>
<keyword evidence="1" id="KW-0472">Membrane</keyword>
<protein>
    <submittedName>
        <fullName evidence="2">Uncharacterized protein</fullName>
    </submittedName>
</protein>
<keyword evidence="1" id="KW-0812">Transmembrane</keyword>
<dbReference type="STRING" id="112903.SAMN04490178_101319"/>
<dbReference type="EMBL" id="FODY01000001">
    <property type="protein sequence ID" value="SEO36275.1"/>
    <property type="molecule type" value="Genomic_DNA"/>
</dbReference>
<keyword evidence="1" id="KW-1133">Transmembrane helix</keyword>
<evidence type="ECO:0000256" key="1">
    <source>
        <dbReference type="SAM" id="Phobius"/>
    </source>
</evidence>
<dbReference type="Proteomes" id="UP000198847">
    <property type="component" value="Unassembled WGS sequence"/>
</dbReference>
<reference evidence="2 3" key="1">
    <citation type="submission" date="2016-10" db="EMBL/GenBank/DDBJ databases">
        <authorList>
            <person name="de Groot N.N."/>
        </authorList>
    </citation>
    <scope>NUCLEOTIDE SEQUENCE [LARGE SCALE GENOMIC DNA]</scope>
    <source>
        <strain evidence="2 3">DSM 13305</strain>
    </source>
</reference>
<organism evidence="2 3">
    <name type="scientific">Propionispora vibrioides</name>
    <dbReference type="NCBI Taxonomy" id="112903"/>
    <lineage>
        <taxon>Bacteria</taxon>
        <taxon>Bacillati</taxon>
        <taxon>Bacillota</taxon>
        <taxon>Negativicutes</taxon>
        <taxon>Selenomonadales</taxon>
        <taxon>Sporomusaceae</taxon>
        <taxon>Propionispora</taxon>
    </lineage>
</organism>
<evidence type="ECO:0000313" key="2">
    <source>
        <dbReference type="EMBL" id="SEO36275.1"/>
    </source>
</evidence>
<evidence type="ECO:0000313" key="3">
    <source>
        <dbReference type="Proteomes" id="UP000198847"/>
    </source>
</evidence>
<sequence>MSGKKAYILLFITAILLVGSVTAWFYFFDDLPKKVPVRSRQVQWHDAVAEQAFSVAPFGTYNIVSGAHTILAYSQ</sequence>
<gene>
    <name evidence="2" type="ORF">SAMN04490178_101319</name>
</gene>
<keyword evidence="3" id="KW-1185">Reference proteome</keyword>
<proteinExistence type="predicted"/>
<feature type="transmembrane region" description="Helical" evidence="1">
    <location>
        <begin position="6"/>
        <end position="28"/>
    </location>
</feature>
<dbReference type="RefSeq" id="WP_091743631.1">
    <property type="nucleotide sequence ID" value="NZ_FODY01000001.1"/>
</dbReference>
<accession>A0A1H8P345</accession>